<dbReference type="PANTHER" id="PTHR21503:SF50">
    <property type="entry name" value="F-BOX DOMAIN-CONTAINING PROTEIN"/>
    <property type="match status" value="1"/>
</dbReference>
<keyword evidence="2" id="KW-1185">Reference proteome</keyword>
<sequence length="707" mass="82073">MESPPIPLKNVNALGVPIRTDLNIQAGAPQLVNLAEIMESKTPISVEASKYFSVGSMSVDIFDNSAVIKIQGVDWHFTSVAPTKLPRPEMKTLGELTLPISVIEDKKEWFTIRGDWFVQCMKVVNWISFLFPYTKKEFLTYEMLDCSRYTGRFPVWNELGFSEIRIETICTLRARTLFKGAAHEKDVTVLYTVFTPPPGYARGVKSKNFNLQSIPVDIGGWFRTFEPENLQFVLLSSKQIREAHLNFIIGKWTRDELENLVLVRAKYVEDLNMTEINRGLKVLKRKDVDMGKYETKTRFSKFYNEPHYYVVSKSGKVASFHYYPTQGHFYFVVWDSKDDRGVLNLHDDLNSLQDMTSEPIPSGPFRFYDLPDPVFIETLKNIKPAELLIMLEMCPTVKKCAYKHVSAGKLILFNFDKFTLHIGDLKWEFGREPYKTMPIMKKLGKFILPVEEQDSIWYTKTDDFLAQALEVVNWIFEALPLTKHDFEYSVLVPCSFTPEHCQLLSKIDFEECTETNFAITYDDDTRPLFFNQIKNKELIALHMFKRNKSHLNANATNLKDGEDLDVSCNWFYLAAPNKWQFILTSTPKVTEEHLNYIISRWMEDEFSDLVFFRATKLKKLDKAKIFAGLQSEEWNDIAMDEYQSQVHFAEFFEKKGTVFKSTSEKCASFHLDENAGTCHFVVWTSTMTKYTLILFDDLETYELIPTQ</sequence>
<dbReference type="HOGENOM" id="CLU_390416_0_0_1"/>
<evidence type="ECO:0000313" key="2">
    <source>
        <dbReference type="Proteomes" id="UP000008068"/>
    </source>
</evidence>
<dbReference type="Proteomes" id="UP000008068">
    <property type="component" value="Unassembled WGS sequence"/>
</dbReference>
<protein>
    <submittedName>
        <fullName evidence="1">Uncharacterized protein</fullName>
    </submittedName>
</protein>
<reference evidence="2" key="1">
    <citation type="submission" date="2011-07" db="EMBL/GenBank/DDBJ databases">
        <authorList>
            <consortium name="Caenorhabditis brenneri Sequencing and Analysis Consortium"/>
            <person name="Wilson R.K."/>
        </authorList>
    </citation>
    <scope>NUCLEOTIDE SEQUENCE [LARGE SCALE GENOMIC DNA]</scope>
    <source>
        <strain evidence="2">PB2801</strain>
    </source>
</reference>
<proteinExistence type="predicted"/>
<name>G0MX32_CAEBE</name>
<accession>G0MX32</accession>
<dbReference type="EMBL" id="GL379818">
    <property type="protein sequence ID" value="EGT46777.1"/>
    <property type="molecule type" value="Genomic_DNA"/>
</dbReference>
<dbReference type="InParanoid" id="G0MX32"/>
<gene>
    <name evidence="1" type="ORF">CAEBREN_13277</name>
</gene>
<organism evidence="2">
    <name type="scientific">Caenorhabditis brenneri</name>
    <name type="common">Nematode worm</name>
    <dbReference type="NCBI Taxonomy" id="135651"/>
    <lineage>
        <taxon>Eukaryota</taxon>
        <taxon>Metazoa</taxon>
        <taxon>Ecdysozoa</taxon>
        <taxon>Nematoda</taxon>
        <taxon>Chromadorea</taxon>
        <taxon>Rhabditida</taxon>
        <taxon>Rhabditina</taxon>
        <taxon>Rhabditomorpha</taxon>
        <taxon>Rhabditoidea</taxon>
        <taxon>Rhabditidae</taxon>
        <taxon>Peloderinae</taxon>
        <taxon>Caenorhabditis</taxon>
    </lineage>
</organism>
<dbReference type="PANTHER" id="PTHR21503">
    <property type="entry name" value="F-BOX-CONTAINING HYPOTHETICAL PROTEIN C.ELEGANS"/>
    <property type="match status" value="1"/>
</dbReference>
<dbReference type="AlphaFoldDB" id="G0MX32"/>
<evidence type="ECO:0000313" key="1">
    <source>
        <dbReference type="EMBL" id="EGT46777.1"/>
    </source>
</evidence>